<dbReference type="Gene3D" id="1.10.167.10">
    <property type="entry name" value="Regulator of G-protein Signalling 4, domain 2"/>
    <property type="match status" value="1"/>
</dbReference>
<dbReference type="OrthoDB" id="196547at2759"/>
<protein>
    <submittedName>
        <fullName evidence="3">CBN-RGS-7 protein</fullName>
    </submittedName>
</protein>
<dbReference type="InterPro" id="IPR016137">
    <property type="entry name" value="RGS"/>
</dbReference>
<dbReference type="Proteomes" id="UP000008068">
    <property type="component" value="Unassembled WGS sequence"/>
</dbReference>
<reference evidence="4" key="1">
    <citation type="submission" date="2011-07" db="EMBL/GenBank/DDBJ databases">
        <authorList>
            <consortium name="Caenorhabditis brenneri Sequencing and Analysis Consortium"/>
            <person name="Wilson R.K."/>
        </authorList>
    </citation>
    <scope>NUCLEOTIDE SEQUENCE [LARGE SCALE GENOMIC DNA]</scope>
    <source>
        <strain evidence="4">PB2801</strain>
    </source>
</reference>
<feature type="region of interest" description="Disordered" evidence="1">
    <location>
        <begin position="66"/>
        <end position="99"/>
    </location>
</feature>
<dbReference type="EMBL" id="GL379786">
    <property type="protein sequence ID" value="EGT30339.1"/>
    <property type="molecule type" value="Genomic_DNA"/>
</dbReference>
<feature type="compositionally biased region" description="Polar residues" evidence="1">
    <location>
        <begin position="1"/>
        <end position="10"/>
    </location>
</feature>
<sequence length="320" mass="36032">MTATSSSRLSVPNELTMGDYYRGGTSNDMMARSTNDLLNYTSASSSTNGSSSDMPEKLKFHRATLPSITTTQSENNSDDAKSLSPDRSPTDHNFLCPDDNGGVYGAGPAHSAFKKSSVRRAASFTFSPKPSSSKNSLRTLNGEEREKKRFLGPISRTLSYFRSKMDLALSTSSLYPSREDVRQWEKSFDSLLNNKFGCALFRQFLKKEFSDENMDFWLECEEFKKMKDGKKSTTQKAIEIYSEFVAEHSPKEVNLDSDTRAATRAAVEGGCKPDTFDLAQNRVEQLMSKDSYRRFLRDRLFLDLLESYDDKDDKASTSKD</sequence>
<dbReference type="InParanoid" id="G0M7P8"/>
<dbReference type="FunFam" id="1.10.167.10:FF:000001">
    <property type="entry name" value="Putative regulator of g-protein signaling 12"/>
    <property type="match status" value="1"/>
</dbReference>
<dbReference type="eggNOG" id="KOG3589">
    <property type="taxonomic scope" value="Eukaryota"/>
</dbReference>
<feature type="domain" description="RGS" evidence="2">
    <location>
        <begin position="187"/>
        <end position="305"/>
    </location>
</feature>
<dbReference type="SMART" id="SM00315">
    <property type="entry name" value="RGS"/>
    <property type="match status" value="1"/>
</dbReference>
<name>G0M7P8_CAEBE</name>
<feature type="compositionally biased region" description="Low complexity" evidence="1">
    <location>
        <begin position="124"/>
        <end position="136"/>
    </location>
</feature>
<feature type="region of interest" description="Disordered" evidence="1">
    <location>
        <begin position="1"/>
        <end position="33"/>
    </location>
</feature>
<feature type="region of interest" description="Disordered" evidence="1">
    <location>
        <begin position="124"/>
        <end position="144"/>
    </location>
</feature>
<dbReference type="PANTHER" id="PTHR10845:SF259">
    <property type="entry name" value="RGS DOMAIN-CONTAINING PROTEIN-RELATED"/>
    <property type="match status" value="1"/>
</dbReference>
<dbReference type="SUPFAM" id="SSF48097">
    <property type="entry name" value="Regulator of G-protein signaling, RGS"/>
    <property type="match status" value="1"/>
</dbReference>
<organism evidence="4">
    <name type="scientific">Caenorhabditis brenneri</name>
    <name type="common">Nematode worm</name>
    <dbReference type="NCBI Taxonomy" id="135651"/>
    <lineage>
        <taxon>Eukaryota</taxon>
        <taxon>Metazoa</taxon>
        <taxon>Ecdysozoa</taxon>
        <taxon>Nematoda</taxon>
        <taxon>Chromadorea</taxon>
        <taxon>Rhabditida</taxon>
        <taxon>Rhabditina</taxon>
        <taxon>Rhabditomorpha</taxon>
        <taxon>Rhabditoidea</taxon>
        <taxon>Rhabditidae</taxon>
        <taxon>Peloderinae</taxon>
        <taxon>Caenorhabditis</taxon>
    </lineage>
</organism>
<dbReference type="PROSITE" id="PS50132">
    <property type="entry name" value="RGS"/>
    <property type="match status" value="1"/>
</dbReference>
<keyword evidence="4" id="KW-1185">Reference proteome</keyword>
<feature type="compositionally biased region" description="Polar residues" evidence="1">
    <location>
        <begin position="66"/>
        <end position="75"/>
    </location>
</feature>
<evidence type="ECO:0000313" key="3">
    <source>
        <dbReference type="EMBL" id="EGT30339.1"/>
    </source>
</evidence>
<evidence type="ECO:0000256" key="1">
    <source>
        <dbReference type="SAM" id="MobiDB-lite"/>
    </source>
</evidence>
<evidence type="ECO:0000259" key="2">
    <source>
        <dbReference type="PROSITE" id="PS50132"/>
    </source>
</evidence>
<proteinExistence type="predicted"/>
<dbReference type="HOGENOM" id="CLU_053396_0_0_1"/>
<dbReference type="InterPro" id="IPR044926">
    <property type="entry name" value="RGS_subdomain_2"/>
</dbReference>
<feature type="compositionally biased region" description="Polar residues" evidence="1">
    <location>
        <begin position="24"/>
        <end position="33"/>
    </location>
</feature>
<accession>G0M7P8</accession>
<dbReference type="STRING" id="135651.G0M7P8"/>
<dbReference type="PRINTS" id="PR01301">
    <property type="entry name" value="RGSPROTEIN"/>
</dbReference>
<dbReference type="OMA" id="NDMMARS"/>
<evidence type="ECO:0000313" key="4">
    <source>
        <dbReference type="Proteomes" id="UP000008068"/>
    </source>
</evidence>
<gene>
    <name evidence="3" type="primary">Cbn-rgs-7</name>
    <name evidence="3" type="ORF">CAEBREN_10171</name>
</gene>
<dbReference type="AlphaFoldDB" id="G0M7P8"/>
<dbReference type="Pfam" id="PF00615">
    <property type="entry name" value="RGS"/>
    <property type="match status" value="1"/>
</dbReference>
<dbReference type="InterPro" id="IPR036305">
    <property type="entry name" value="RGS_sf"/>
</dbReference>
<dbReference type="PANTHER" id="PTHR10845">
    <property type="entry name" value="REGULATOR OF G PROTEIN SIGNALING"/>
    <property type="match status" value="1"/>
</dbReference>